<feature type="binding site" evidence="6 7">
    <location>
        <position position="16"/>
    </location>
    <ligand>
        <name>Zn(2+)</name>
        <dbReference type="ChEBI" id="CHEBI:29105"/>
    </ligand>
</feature>
<dbReference type="InterPro" id="IPR038366">
    <property type="entry name" value="Znf_CppX_C4_sf"/>
</dbReference>
<dbReference type="Gene3D" id="1.10.8.60">
    <property type="match status" value="1"/>
</dbReference>
<evidence type="ECO:0000256" key="2">
    <source>
        <dbReference type="ARBA" id="ARBA00022741"/>
    </source>
</evidence>
<dbReference type="PANTHER" id="PTHR48102:SF7">
    <property type="entry name" value="ATP-DEPENDENT CLP PROTEASE ATP-BINDING SUBUNIT CLPX-LIKE, MITOCHONDRIAL"/>
    <property type="match status" value="1"/>
</dbReference>
<dbReference type="InterPro" id="IPR059188">
    <property type="entry name" value="Znf_CLPX-like"/>
</dbReference>
<gene>
    <name evidence="6 9" type="primary">clpX</name>
    <name evidence="9" type="ORF">HHT355_0028</name>
</gene>
<keyword evidence="9" id="KW-0645">Protease</keyword>
<evidence type="ECO:0000259" key="8">
    <source>
        <dbReference type="PROSITE" id="PS51902"/>
    </source>
</evidence>
<evidence type="ECO:0000256" key="4">
    <source>
        <dbReference type="ARBA" id="ARBA00022840"/>
    </source>
</evidence>
<dbReference type="RefSeq" id="WP_103201435.1">
    <property type="nucleotide sequence ID" value="NZ_CVTD020000002.1"/>
</dbReference>
<dbReference type="InterPro" id="IPR010603">
    <property type="entry name" value="Znf_CppX_C4"/>
</dbReference>
<keyword evidence="1 6" id="KW-0479">Metal-binding</keyword>
<keyword evidence="3 6" id="KW-0862">Zinc</keyword>
<dbReference type="GO" id="GO:0008270">
    <property type="term" value="F:zinc ion binding"/>
    <property type="evidence" value="ECO:0007669"/>
    <property type="project" value="UniProtKB-UniRule"/>
</dbReference>
<keyword evidence="4 6" id="KW-0067">ATP-binding</keyword>
<dbReference type="InterPro" id="IPR003593">
    <property type="entry name" value="AAA+_ATPase"/>
</dbReference>
<keyword evidence="5 6" id="KW-0143">Chaperone</keyword>
<accession>A0A0H5SCV9</accession>
<proteinExistence type="inferred from homology"/>
<dbReference type="GO" id="GO:0005524">
    <property type="term" value="F:ATP binding"/>
    <property type="evidence" value="ECO:0007669"/>
    <property type="project" value="UniProtKB-UniRule"/>
</dbReference>
<dbReference type="SMART" id="SM01086">
    <property type="entry name" value="ClpB_D2-small"/>
    <property type="match status" value="1"/>
</dbReference>
<dbReference type="GO" id="GO:0051603">
    <property type="term" value="P:proteolysis involved in protein catabolic process"/>
    <property type="evidence" value="ECO:0007669"/>
    <property type="project" value="TreeGrafter"/>
</dbReference>
<dbReference type="InterPro" id="IPR019489">
    <property type="entry name" value="Clp_ATPase_C"/>
</dbReference>
<dbReference type="InterPro" id="IPR027417">
    <property type="entry name" value="P-loop_NTPase"/>
</dbReference>
<dbReference type="GO" id="GO:0008233">
    <property type="term" value="F:peptidase activity"/>
    <property type="evidence" value="ECO:0007669"/>
    <property type="project" value="UniProtKB-KW"/>
</dbReference>
<reference evidence="9 10" key="1">
    <citation type="submission" date="2015-06" db="EMBL/GenBank/DDBJ databases">
        <authorList>
            <person name="Wibberg Daniel"/>
        </authorList>
    </citation>
    <scope>NUCLEOTIDE SEQUENCE [LARGE SCALE GENOMIC DNA]</scope>
    <source>
        <strain evidence="9 10">T3/55T</strain>
    </source>
</reference>
<organism evidence="9 10">
    <name type="scientific">Herbinix hemicellulosilytica</name>
    <dbReference type="NCBI Taxonomy" id="1564487"/>
    <lineage>
        <taxon>Bacteria</taxon>
        <taxon>Bacillati</taxon>
        <taxon>Bacillota</taxon>
        <taxon>Clostridia</taxon>
        <taxon>Lachnospirales</taxon>
        <taxon>Lachnospiraceae</taxon>
        <taxon>Herbinix</taxon>
    </lineage>
</organism>
<dbReference type="SMART" id="SM00382">
    <property type="entry name" value="AAA"/>
    <property type="match status" value="1"/>
</dbReference>
<dbReference type="Pfam" id="PF07724">
    <property type="entry name" value="AAA_2"/>
    <property type="match status" value="1"/>
</dbReference>
<dbReference type="SUPFAM" id="SSF52540">
    <property type="entry name" value="P-loop containing nucleoside triphosphate hydrolases"/>
    <property type="match status" value="1"/>
</dbReference>
<dbReference type="InterPro" id="IPR050052">
    <property type="entry name" value="ATP-dep_Clp_protease_ClpX"/>
</dbReference>
<dbReference type="SUPFAM" id="SSF57716">
    <property type="entry name" value="Glucocorticoid receptor-like (DNA-binding domain)"/>
    <property type="match status" value="1"/>
</dbReference>
<dbReference type="InterPro" id="IPR046425">
    <property type="entry name" value="ClpX_bact"/>
</dbReference>
<dbReference type="OrthoDB" id="9804062at2"/>
<feature type="binding site" evidence="6 7">
    <location>
        <position position="38"/>
    </location>
    <ligand>
        <name>Zn(2+)</name>
        <dbReference type="ChEBI" id="CHEBI:29105"/>
    </ligand>
</feature>
<dbReference type="PANTHER" id="PTHR48102">
    <property type="entry name" value="ATP-DEPENDENT CLP PROTEASE ATP-BINDING SUBUNIT CLPX-LIKE, MITOCHONDRIAL-RELATED"/>
    <property type="match status" value="1"/>
</dbReference>
<evidence type="ECO:0000256" key="1">
    <source>
        <dbReference type="ARBA" id="ARBA00022723"/>
    </source>
</evidence>
<comment type="subunit">
    <text evidence="6">Component of the ClpX-ClpP complex. Forms a hexameric ring that, in the presence of ATP, binds to fourteen ClpP subunits assembled into a disk-like structure with a central cavity, resembling the structure of eukaryotic proteasomes.</text>
</comment>
<evidence type="ECO:0000256" key="6">
    <source>
        <dbReference type="HAMAP-Rule" id="MF_00175"/>
    </source>
</evidence>
<dbReference type="InterPro" id="IPR003959">
    <property type="entry name" value="ATPase_AAA_core"/>
</dbReference>
<feature type="binding site" evidence="6 7">
    <location>
        <position position="13"/>
    </location>
    <ligand>
        <name>Zn(2+)</name>
        <dbReference type="ChEBI" id="CHEBI:29105"/>
    </ligand>
</feature>
<dbReference type="InterPro" id="IPR004487">
    <property type="entry name" value="Clp_protease_ATP-bd_su_ClpX"/>
</dbReference>
<dbReference type="HAMAP" id="MF_00175">
    <property type="entry name" value="ClpX"/>
    <property type="match status" value="1"/>
</dbReference>
<dbReference type="GO" id="GO:0009376">
    <property type="term" value="C:HslUV protease complex"/>
    <property type="evidence" value="ECO:0007669"/>
    <property type="project" value="TreeGrafter"/>
</dbReference>
<dbReference type="Gene3D" id="6.20.220.10">
    <property type="entry name" value="ClpX chaperone, C4-type zinc finger domain"/>
    <property type="match status" value="1"/>
</dbReference>
<sequence>MAGKSDDRKQLRCSFCNKTQDQVRKLIAGPGVYICDECIEICSEIIEEEFDGYPAADTDINLLKPVEIKNFLDQHVIGQEEAKKVLSVAVYNHYKRVLSEKDLDVEIQKSNILMIGPTGSGKTYLAQTLAKLLNVPFAIADATALTEAGYVGEDVENILLKLIQAADYDIERAQYGIIYIDEIDKITRKSENTSITRDVSGEGVQQALLKILEGTIASVPPQGGRKHPHQEFIQIDTTNILFICGGAFDGLEKIIESRIGQKSIGFNAQISEKNKKNIGELFRQVMPQDLIKFGLIPEFVGRLPICVALDALDEAALVRILVEPKNAITKQYKKLFEMDGVELVFEDDAIEEIAKKSFSRKIGARGLRSIIEAAMMDVMFSVPSENDVVKCIITRDVILGNEKPILIRSEESVVRKPSLKRNSKKSKGEIA</sequence>
<evidence type="ECO:0000256" key="5">
    <source>
        <dbReference type="ARBA" id="ARBA00023186"/>
    </source>
</evidence>
<evidence type="ECO:0000313" key="10">
    <source>
        <dbReference type="Proteomes" id="UP000236497"/>
    </source>
</evidence>
<dbReference type="GO" id="GO:0046983">
    <property type="term" value="F:protein dimerization activity"/>
    <property type="evidence" value="ECO:0007669"/>
    <property type="project" value="UniProtKB-UniRule"/>
</dbReference>
<comment type="function">
    <text evidence="6">ATP-dependent specificity component of the Clp protease. It directs the protease to specific substrates. Can perform chaperone functions in the absence of ClpP.</text>
</comment>
<protein>
    <recommendedName>
        <fullName evidence="6">ATP-dependent Clp protease ATP-binding subunit ClpX</fullName>
    </recommendedName>
</protein>
<dbReference type="FunFam" id="1.10.8.60:FF:000002">
    <property type="entry name" value="ATP-dependent Clp protease ATP-binding subunit ClpX"/>
    <property type="match status" value="1"/>
</dbReference>
<name>A0A0H5SCV9_HERHM</name>
<dbReference type="PROSITE" id="PS51902">
    <property type="entry name" value="CLPX_ZB"/>
    <property type="match status" value="1"/>
</dbReference>
<dbReference type="Pfam" id="PF10431">
    <property type="entry name" value="ClpB_D2-small"/>
    <property type="match status" value="1"/>
</dbReference>
<dbReference type="FunFam" id="3.40.50.300:FF:000005">
    <property type="entry name" value="ATP-dependent Clp protease ATP-binding subunit ClpX"/>
    <property type="match status" value="1"/>
</dbReference>
<dbReference type="CDD" id="cd19497">
    <property type="entry name" value="RecA-like_ClpX"/>
    <property type="match status" value="1"/>
</dbReference>
<dbReference type="Proteomes" id="UP000236497">
    <property type="component" value="Unassembled WGS sequence"/>
</dbReference>
<feature type="domain" description="ClpX-type ZB" evidence="8">
    <location>
        <begin position="1"/>
        <end position="54"/>
    </location>
</feature>
<dbReference type="NCBIfam" id="TIGR00382">
    <property type="entry name" value="clpX"/>
    <property type="match status" value="1"/>
</dbReference>
<dbReference type="Pfam" id="PF06689">
    <property type="entry name" value="zf-C4_ClpX"/>
    <property type="match status" value="1"/>
</dbReference>
<dbReference type="GO" id="GO:0051082">
    <property type="term" value="F:unfolded protein binding"/>
    <property type="evidence" value="ECO:0007669"/>
    <property type="project" value="UniProtKB-UniRule"/>
</dbReference>
<dbReference type="GO" id="GO:0016887">
    <property type="term" value="F:ATP hydrolysis activity"/>
    <property type="evidence" value="ECO:0007669"/>
    <property type="project" value="InterPro"/>
</dbReference>
<dbReference type="AlphaFoldDB" id="A0A0H5SCV9"/>
<dbReference type="GO" id="GO:0140662">
    <property type="term" value="F:ATP-dependent protein folding chaperone"/>
    <property type="evidence" value="ECO:0007669"/>
    <property type="project" value="InterPro"/>
</dbReference>
<feature type="binding site" evidence="6">
    <location>
        <begin position="117"/>
        <end position="124"/>
    </location>
    <ligand>
        <name>ATP</name>
        <dbReference type="ChEBI" id="CHEBI:30616"/>
    </ligand>
</feature>
<evidence type="ECO:0000313" key="9">
    <source>
        <dbReference type="EMBL" id="CRZ33244.1"/>
    </source>
</evidence>
<comment type="similarity">
    <text evidence="6 7">Belongs to the ClpX chaperone family.</text>
</comment>
<dbReference type="Gene3D" id="3.40.50.300">
    <property type="entry name" value="P-loop containing nucleotide triphosphate hydrolases"/>
    <property type="match status" value="1"/>
</dbReference>
<dbReference type="NCBIfam" id="NF003745">
    <property type="entry name" value="PRK05342.1"/>
    <property type="match status" value="1"/>
</dbReference>
<evidence type="ECO:0000256" key="7">
    <source>
        <dbReference type="PROSITE-ProRule" id="PRU01250"/>
    </source>
</evidence>
<dbReference type="EMBL" id="CVTD020000002">
    <property type="protein sequence ID" value="CRZ33244.1"/>
    <property type="molecule type" value="Genomic_DNA"/>
</dbReference>
<keyword evidence="10" id="KW-1185">Reference proteome</keyword>
<keyword evidence="9" id="KW-0378">Hydrolase</keyword>
<dbReference type="GO" id="GO:0051301">
    <property type="term" value="P:cell division"/>
    <property type="evidence" value="ECO:0007669"/>
    <property type="project" value="TreeGrafter"/>
</dbReference>
<evidence type="ECO:0000256" key="3">
    <source>
        <dbReference type="ARBA" id="ARBA00022833"/>
    </source>
</evidence>
<dbReference type="SMART" id="SM00994">
    <property type="entry name" value="zf-C4_ClpX"/>
    <property type="match status" value="1"/>
</dbReference>
<keyword evidence="2 6" id="KW-0547">Nucleotide-binding</keyword>
<feature type="binding site" evidence="6 7">
    <location>
        <position position="35"/>
    </location>
    <ligand>
        <name>Zn(2+)</name>
        <dbReference type="ChEBI" id="CHEBI:29105"/>
    </ligand>
</feature>